<evidence type="ECO:0000313" key="2">
    <source>
        <dbReference type="EMBL" id="MDP4538283.1"/>
    </source>
</evidence>
<dbReference type="RefSeq" id="WP_305928425.1">
    <property type="nucleotide sequence ID" value="NZ_JAVAIL010000001.1"/>
</dbReference>
<reference evidence="2 3" key="1">
    <citation type="submission" date="2023-08" db="EMBL/GenBank/DDBJ databases">
        <title>genomic of DY56.</title>
        <authorList>
            <person name="Wang Y."/>
        </authorList>
    </citation>
    <scope>NUCLEOTIDE SEQUENCE [LARGE SCALE GENOMIC DNA]</scope>
    <source>
        <strain evidence="2 3">DY56-A-20</strain>
    </source>
</reference>
<evidence type="ECO:0000259" key="1">
    <source>
        <dbReference type="Pfam" id="PF17935"/>
    </source>
</evidence>
<sequence>MTREDRTRERARLAQLAIELTAKRGAEITPEVLAAEAGLSRARIDALFPQESDLFDATAERWFAPHVEMMEDVVSSDLPTIRKFYEFFARRFVHHRKEYRRDPETFALLCELGSRRFERVRSYIDLADHYLCELIAQAQADGYFEGLEIDQALSLINQMVVAYTQPEVLMMLDERLSEHKLAVIVETMFAGLSGRDRGARGVSGLRAA</sequence>
<organism evidence="2 3">
    <name type="scientific">Qipengyuania benthica</name>
    <dbReference type="NCBI Taxonomy" id="3067651"/>
    <lineage>
        <taxon>Bacteria</taxon>
        <taxon>Pseudomonadati</taxon>
        <taxon>Pseudomonadota</taxon>
        <taxon>Alphaproteobacteria</taxon>
        <taxon>Sphingomonadales</taxon>
        <taxon>Erythrobacteraceae</taxon>
        <taxon>Qipengyuania</taxon>
    </lineage>
</organism>
<evidence type="ECO:0000313" key="3">
    <source>
        <dbReference type="Proteomes" id="UP001235664"/>
    </source>
</evidence>
<dbReference type="Pfam" id="PF17935">
    <property type="entry name" value="TetR_C_27"/>
    <property type="match status" value="1"/>
</dbReference>
<dbReference type="InterPro" id="IPR009057">
    <property type="entry name" value="Homeodomain-like_sf"/>
</dbReference>
<accession>A0ABT9H4Y2</accession>
<protein>
    <recommendedName>
        <fullName evidence="1">Tetracyclin repressor-like C-terminal domain-containing protein</fullName>
    </recommendedName>
</protein>
<gene>
    <name evidence="2" type="ORF">Q9K01_01400</name>
</gene>
<dbReference type="SUPFAM" id="SSF46689">
    <property type="entry name" value="Homeodomain-like"/>
    <property type="match status" value="1"/>
</dbReference>
<name>A0ABT9H4Y2_9SPHN</name>
<dbReference type="Proteomes" id="UP001235664">
    <property type="component" value="Unassembled WGS sequence"/>
</dbReference>
<dbReference type="InterPro" id="IPR041478">
    <property type="entry name" value="TetR_C_27"/>
</dbReference>
<dbReference type="Gene3D" id="1.10.357.10">
    <property type="entry name" value="Tetracycline Repressor, domain 2"/>
    <property type="match status" value="1"/>
</dbReference>
<keyword evidence="3" id="KW-1185">Reference proteome</keyword>
<dbReference type="EMBL" id="JAVAIL010000001">
    <property type="protein sequence ID" value="MDP4538283.1"/>
    <property type="molecule type" value="Genomic_DNA"/>
</dbReference>
<comment type="caution">
    <text evidence="2">The sequence shown here is derived from an EMBL/GenBank/DDBJ whole genome shotgun (WGS) entry which is preliminary data.</text>
</comment>
<feature type="domain" description="Tetracyclin repressor-like C-terminal" evidence="1">
    <location>
        <begin position="82"/>
        <end position="185"/>
    </location>
</feature>
<proteinExistence type="predicted"/>